<dbReference type="SUPFAM" id="SSF47336">
    <property type="entry name" value="ACP-like"/>
    <property type="match status" value="1"/>
</dbReference>
<dbReference type="InterPro" id="IPR009081">
    <property type="entry name" value="PP-bd_ACP"/>
</dbReference>
<gene>
    <name evidence="2" type="ORF">DZC73_24855</name>
</gene>
<dbReference type="EMBL" id="QUSW01000008">
    <property type="protein sequence ID" value="RQP22225.1"/>
    <property type="molecule type" value="Genomic_DNA"/>
</dbReference>
<evidence type="ECO:0000313" key="3">
    <source>
        <dbReference type="Proteomes" id="UP000267464"/>
    </source>
</evidence>
<evidence type="ECO:0000313" key="2">
    <source>
        <dbReference type="EMBL" id="RQP22225.1"/>
    </source>
</evidence>
<dbReference type="PROSITE" id="PS50075">
    <property type="entry name" value="CARRIER"/>
    <property type="match status" value="1"/>
</dbReference>
<dbReference type="Pfam" id="PF00550">
    <property type="entry name" value="PP-binding"/>
    <property type="match status" value="1"/>
</dbReference>
<dbReference type="AlphaFoldDB" id="A0A3N7JTC6"/>
<evidence type="ECO:0000259" key="1">
    <source>
        <dbReference type="PROSITE" id="PS50075"/>
    </source>
</evidence>
<comment type="caution">
    <text evidence="2">The sequence shown here is derived from an EMBL/GenBank/DDBJ whole genome shotgun (WGS) entry which is preliminary data.</text>
</comment>
<accession>A0A3N7JTC6</accession>
<dbReference type="OrthoDB" id="4564178at2"/>
<protein>
    <submittedName>
        <fullName evidence="2">Acyl carrier protein</fullName>
    </submittedName>
</protein>
<organism evidence="2 3">
    <name type="scientific">Piscinibacter terrae</name>
    <dbReference type="NCBI Taxonomy" id="2496871"/>
    <lineage>
        <taxon>Bacteria</taxon>
        <taxon>Pseudomonadati</taxon>
        <taxon>Pseudomonadota</taxon>
        <taxon>Betaproteobacteria</taxon>
        <taxon>Burkholderiales</taxon>
        <taxon>Sphaerotilaceae</taxon>
        <taxon>Piscinibacter</taxon>
    </lineage>
</organism>
<dbReference type="RefSeq" id="WP_124543074.1">
    <property type="nucleotide sequence ID" value="NZ_QUSW01000008.1"/>
</dbReference>
<dbReference type="InterPro" id="IPR036736">
    <property type="entry name" value="ACP-like_sf"/>
</dbReference>
<reference evidence="2 3" key="2">
    <citation type="submission" date="2018-12" db="EMBL/GenBank/DDBJ databases">
        <title>Rhizobacter gummiphilus sp. nov., a rubber-degrading bacterium isolated from the soil of a botanical garden in Japan.</title>
        <authorList>
            <person name="Shunsuke S.S."/>
        </authorList>
    </citation>
    <scope>NUCLEOTIDE SEQUENCE [LARGE SCALE GENOMIC DNA]</scope>
    <source>
        <strain evidence="2 3">S-16</strain>
    </source>
</reference>
<dbReference type="Proteomes" id="UP000267464">
    <property type="component" value="Unassembled WGS sequence"/>
</dbReference>
<name>A0A3N7JTC6_9BURK</name>
<keyword evidence="3" id="KW-1185">Reference proteome</keyword>
<dbReference type="Gene3D" id="1.10.1200.10">
    <property type="entry name" value="ACP-like"/>
    <property type="match status" value="1"/>
</dbReference>
<proteinExistence type="predicted"/>
<reference evidence="2 3" key="1">
    <citation type="submission" date="2018-08" db="EMBL/GenBank/DDBJ databases">
        <authorList>
            <person name="Khan S.A."/>
            <person name="Jeon C.O."/>
            <person name="Chun B.H."/>
            <person name="Jeong S.E."/>
        </authorList>
    </citation>
    <scope>NUCLEOTIDE SEQUENCE [LARGE SCALE GENOMIC DNA]</scope>
    <source>
        <strain evidence="2 3">S-16</strain>
    </source>
</reference>
<feature type="domain" description="Carrier" evidence="1">
    <location>
        <begin position="2"/>
        <end position="75"/>
    </location>
</feature>
<sequence length="79" mass="8916">MKSIKEQLRDIVAERLEMEPDAVDKADRLEDHGDSLAFLDLVSEVEKVFDIRISNEELDKLTSFADLVGVVEQSLLARA</sequence>